<dbReference type="NCBIfam" id="TIGR03598">
    <property type="entry name" value="GTPase_YsxC"/>
    <property type="match status" value="1"/>
</dbReference>
<sequence length="280" mass="32040">MSHLKLIPVGMYNFRTFNIALKRFLSTYPSAKKIDPRFKNPCTELQQFIEVPLFKDDEILFNPTIQDMKVAQKLFMPENEHEIKYIASVSEIATFPHHNLPEVTFIGRSNVGKSFLLRALFIRVPGLVLRTSKKLGQEQTVNFLQVGKSLCLVDMPGYGFRQPESFLKAVEGYLKTRKNLKITFLLVDGKVGFQKWDEVALDMLEEFNIPYGLVMTKIDKAIPSQRLRNMLYLQQIRNKYTSVSCFPQPFMVSSITGEGIAYLQAYIAHITGNLLLEGST</sequence>
<dbReference type="AlphaFoldDB" id="A0AAV4VRI6"/>
<dbReference type="Proteomes" id="UP001054837">
    <property type="component" value="Unassembled WGS sequence"/>
</dbReference>
<dbReference type="InterPro" id="IPR019987">
    <property type="entry name" value="GTP-bd_ribosome_bio_YsxC"/>
</dbReference>
<evidence type="ECO:0000256" key="7">
    <source>
        <dbReference type="ARBA" id="ARBA00023134"/>
    </source>
</evidence>
<comment type="caution">
    <text evidence="9">The sequence shown here is derived from an EMBL/GenBank/DDBJ whole genome shotgun (WGS) entry which is preliminary data.</text>
</comment>
<dbReference type="InterPro" id="IPR006073">
    <property type="entry name" value="GTP-bd"/>
</dbReference>
<keyword evidence="10" id="KW-1185">Reference proteome</keyword>
<evidence type="ECO:0000256" key="1">
    <source>
        <dbReference type="ARBA" id="ARBA00001946"/>
    </source>
</evidence>
<dbReference type="GO" id="GO:0005739">
    <property type="term" value="C:mitochondrion"/>
    <property type="evidence" value="ECO:0007669"/>
    <property type="project" value="TreeGrafter"/>
</dbReference>
<feature type="domain" description="EngB-type G" evidence="8">
    <location>
        <begin position="99"/>
        <end position="273"/>
    </location>
</feature>
<gene>
    <name evidence="9" type="primary">GTPBP8</name>
    <name evidence="9" type="ORF">CDAR_99631</name>
</gene>
<dbReference type="GO" id="GO:0046872">
    <property type="term" value="F:metal ion binding"/>
    <property type="evidence" value="ECO:0007669"/>
    <property type="project" value="UniProtKB-KW"/>
</dbReference>
<dbReference type="EMBL" id="BPLQ01013525">
    <property type="protein sequence ID" value="GIY72821.1"/>
    <property type="molecule type" value="Genomic_DNA"/>
</dbReference>
<dbReference type="PROSITE" id="PS51706">
    <property type="entry name" value="G_ENGB"/>
    <property type="match status" value="1"/>
</dbReference>
<dbReference type="PANTHER" id="PTHR46498:SF1">
    <property type="entry name" value="GTP-BINDING PROTEIN 8"/>
    <property type="match status" value="1"/>
</dbReference>
<evidence type="ECO:0000256" key="3">
    <source>
        <dbReference type="ARBA" id="ARBA00015370"/>
    </source>
</evidence>
<dbReference type="InterPro" id="IPR030393">
    <property type="entry name" value="G_ENGB_dom"/>
</dbReference>
<proteinExistence type="inferred from homology"/>
<dbReference type="GO" id="GO:0005525">
    <property type="term" value="F:GTP binding"/>
    <property type="evidence" value="ECO:0007669"/>
    <property type="project" value="UniProtKB-KW"/>
</dbReference>
<keyword evidence="7" id="KW-0342">GTP-binding</keyword>
<name>A0AAV4VRI6_9ARAC</name>
<keyword evidence="4" id="KW-0479">Metal-binding</keyword>
<reference evidence="9 10" key="1">
    <citation type="submission" date="2021-06" db="EMBL/GenBank/DDBJ databases">
        <title>Caerostris darwini draft genome.</title>
        <authorList>
            <person name="Kono N."/>
            <person name="Arakawa K."/>
        </authorList>
    </citation>
    <scope>NUCLEOTIDE SEQUENCE [LARGE SCALE GENOMIC DNA]</scope>
</reference>
<protein>
    <recommendedName>
        <fullName evidence="3">GTP-binding protein 8</fullName>
    </recommendedName>
</protein>
<evidence type="ECO:0000313" key="10">
    <source>
        <dbReference type="Proteomes" id="UP001054837"/>
    </source>
</evidence>
<organism evidence="9 10">
    <name type="scientific">Caerostris darwini</name>
    <dbReference type="NCBI Taxonomy" id="1538125"/>
    <lineage>
        <taxon>Eukaryota</taxon>
        <taxon>Metazoa</taxon>
        <taxon>Ecdysozoa</taxon>
        <taxon>Arthropoda</taxon>
        <taxon>Chelicerata</taxon>
        <taxon>Arachnida</taxon>
        <taxon>Araneae</taxon>
        <taxon>Araneomorphae</taxon>
        <taxon>Entelegynae</taxon>
        <taxon>Araneoidea</taxon>
        <taxon>Araneidae</taxon>
        <taxon>Caerostris</taxon>
    </lineage>
</organism>
<dbReference type="Pfam" id="PF01926">
    <property type="entry name" value="MMR_HSR1"/>
    <property type="match status" value="1"/>
</dbReference>
<accession>A0AAV4VRI6</accession>
<dbReference type="PANTHER" id="PTHR46498">
    <property type="entry name" value="GTP-BINDING PROTEIN 8"/>
    <property type="match status" value="1"/>
</dbReference>
<dbReference type="CDD" id="cd01876">
    <property type="entry name" value="YihA_EngB"/>
    <property type="match status" value="1"/>
</dbReference>
<dbReference type="InterPro" id="IPR027417">
    <property type="entry name" value="P-loop_NTPase"/>
</dbReference>
<comment type="similarity">
    <text evidence="2">Belongs to the TRAFAC class TrmE-Era-EngA-EngB-Septin-like GTPase superfamily. EngB GTPase family.</text>
</comment>
<evidence type="ECO:0000259" key="8">
    <source>
        <dbReference type="PROSITE" id="PS51706"/>
    </source>
</evidence>
<dbReference type="SUPFAM" id="SSF52540">
    <property type="entry name" value="P-loop containing nucleoside triphosphate hydrolases"/>
    <property type="match status" value="1"/>
</dbReference>
<dbReference type="Gene3D" id="3.40.50.300">
    <property type="entry name" value="P-loop containing nucleotide triphosphate hydrolases"/>
    <property type="match status" value="1"/>
</dbReference>
<evidence type="ECO:0000313" key="9">
    <source>
        <dbReference type="EMBL" id="GIY72821.1"/>
    </source>
</evidence>
<evidence type="ECO:0000256" key="5">
    <source>
        <dbReference type="ARBA" id="ARBA00022741"/>
    </source>
</evidence>
<evidence type="ECO:0000256" key="2">
    <source>
        <dbReference type="ARBA" id="ARBA00009638"/>
    </source>
</evidence>
<keyword evidence="6" id="KW-0460">Magnesium</keyword>
<evidence type="ECO:0000256" key="6">
    <source>
        <dbReference type="ARBA" id="ARBA00022842"/>
    </source>
</evidence>
<comment type="cofactor">
    <cofactor evidence="1">
        <name>Mg(2+)</name>
        <dbReference type="ChEBI" id="CHEBI:18420"/>
    </cofactor>
</comment>
<dbReference type="InterPro" id="IPR052279">
    <property type="entry name" value="EngB_GTPase"/>
</dbReference>
<keyword evidence="5" id="KW-0547">Nucleotide-binding</keyword>
<evidence type="ECO:0000256" key="4">
    <source>
        <dbReference type="ARBA" id="ARBA00022723"/>
    </source>
</evidence>